<reference evidence="2" key="1">
    <citation type="submission" date="2022-11" db="UniProtKB">
        <authorList>
            <consortium name="WormBaseParasite"/>
        </authorList>
    </citation>
    <scope>IDENTIFICATION</scope>
</reference>
<dbReference type="Proteomes" id="UP000887540">
    <property type="component" value="Unplaced"/>
</dbReference>
<dbReference type="WBParaSite" id="ACRNAN_scaffold449.g29640.t1">
    <property type="protein sequence ID" value="ACRNAN_scaffold449.g29640.t1"/>
    <property type="gene ID" value="ACRNAN_scaffold449.g29640"/>
</dbReference>
<proteinExistence type="predicted"/>
<keyword evidence="1" id="KW-1185">Reference proteome</keyword>
<organism evidence="1 2">
    <name type="scientific">Acrobeloides nanus</name>
    <dbReference type="NCBI Taxonomy" id="290746"/>
    <lineage>
        <taxon>Eukaryota</taxon>
        <taxon>Metazoa</taxon>
        <taxon>Ecdysozoa</taxon>
        <taxon>Nematoda</taxon>
        <taxon>Chromadorea</taxon>
        <taxon>Rhabditida</taxon>
        <taxon>Tylenchina</taxon>
        <taxon>Cephalobomorpha</taxon>
        <taxon>Cephaloboidea</taxon>
        <taxon>Cephalobidae</taxon>
        <taxon>Acrobeloides</taxon>
    </lineage>
</organism>
<evidence type="ECO:0000313" key="2">
    <source>
        <dbReference type="WBParaSite" id="ACRNAN_scaffold449.g29640.t1"/>
    </source>
</evidence>
<protein>
    <submittedName>
        <fullName evidence="2">Uncharacterized protein</fullName>
    </submittedName>
</protein>
<sequence length="90" mass="10733">MRRTRRVIQRITARLREKNFNTIERARNVRKRRRHKTCNGLPSLAPPLYIPNCDNSGSSPPPTYEDALLDQYYQECMPINQHRNIKKQLQ</sequence>
<accession>A0A914DXV0</accession>
<name>A0A914DXV0_9BILA</name>
<dbReference type="AlphaFoldDB" id="A0A914DXV0"/>
<evidence type="ECO:0000313" key="1">
    <source>
        <dbReference type="Proteomes" id="UP000887540"/>
    </source>
</evidence>